<dbReference type="RefSeq" id="WP_062702197.1">
    <property type="nucleotide sequence ID" value="NZ_LJOD01000015.1"/>
</dbReference>
<reference evidence="2" key="2">
    <citation type="submission" date="2015-09" db="EMBL/GenBank/DDBJ databases">
        <title>Draft genome sequence of a multidrug-resistant Chryseobacterium indologenes isolate from Malaysia.</title>
        <authorList>
            <person name="Yu C.Y."/>
            <person name="Ang G.Y."/>
            <person name="Chan K.-G."/>
        </authorList>
    </citation>
    <scope>NUCLEOTIDE SEQUENCE [LARGE SCALE GENOMIC DNA]</scope>
    <source>
        <strain evidence="2">CI_885</strain>
    </source>
</reference>
<sequence>MATYTKLKKTISLKSAKTGEVVDIFKYKKDGTKRIFFATENNGIRLNDRMHSTLWLAKAEAGKFLDRNK</sequence>
<comment type="caution">
    <text evidence="1">The sequence shown here is derived from an EMBL/GenBank/DDBJ whole genome shotgun (WGS) entry which is preliminary data.</text>
</comment>
<organism evidence="1 2">
    <name type="scientific">Chryseobacterium indologenes</name>
    <name type="common">Flavobacterium indologenes</name>
    <dbReference type="NCBI Taxonomy" id="253"/>
    <lineage>
        <taxon>Bacteria</taxon>
        <taxon>Pseudomonadati</taxon>
        <taxon>Bacteroidota</taxon>
        <taxon>Flavobacteriia</taxon>
        <taxon>Flavobacteriales</taxon>
        <taxon>Weeksellaceae</taxon>
        <taxon>Chryseobacterium group</taxon>
        <taxon>Chryseobacterium</taxon>
    </lineage>
</organism>
<accession>A0A0N0IUL7</accession>
<evidence type="ECO:0000313" key="2">
    <source>
        <dbReference type="Proteomes" id="UP000037953"/>
    </source>
</evidence>
<reference evidence="1 2" key="1">
    <citation type="journal article" date="2015" name="Genom Data">
        <title>Draft genome sequence of a multidrug-resistant Chryseobacterium indologenes isolate from Malaysia.</title>
        <authorList>
            <person name="Yu C.Y."/>
            <person name="Ang G.Y."/>
            <person name="Cheng H.J."/>
            <person name="Cheong Y.M."/>
            <person name="Yin W.F."/>
            <person name="Chan K.G."/>
        </authorList>
    </citation>
    <scope>NUCLEOTIDE SEQUENCE [LARGE SCALE GENOMIC DNA]</scope>
    <source>
        <strain evidence="1 2">CI_885</strain>
    </source>
</reference>
<gene>
    <name evidence="1" type="ORF">AOB46_18670</name>
</gene>
<protein>
    <submittedName>
        <fullName evidence="1">Uncharacterized protein</fullName>
    </submittedName>
</protein>
<dbReference type="EMBL" id="LJOD01000015">
    <property type="protein sequence ID" value="KPE49751.1"/>
    <property type="molecule type" value="Genomic_DNA"/>
</dbReference>
<dbReference type="PATRIC" id="fig|253.9.peg.1689"/>
<dbReference type="Proteomes" id="UP000037953">
    <property type="component" value="Unassembled WGS sequence"/>
</dbReference>
<proteinExistence type="predicted"/>
<dbReference type="AlphaFoldDB" id="A0A0N0IUL7"/>
<name>A0A0N0IUL7_CHRID</name>
<evidence type="ECO:0000313" key="1">
    <source>
        <dbReference type="EMBL" id="KPE49751.1"/>
    </source>
</evidence>